<geneLocation type="plasmid" evidence="7">
    <name>pNTUH_3874</name>
</geneLocation>
<dbReference type="Gene3D" id="3.40.50.140">
    <property type="match status" value="1"/>
</dbReference>
<dbReference type="PROSITE" id="PS52039">
    <property type="entry name" value="TOPO_IA_2"/>
    <property type="match status" value="1"/>
</dbReference>
<dbReference type="GO" id="GO:0006310">
    <property type="term" value="P:DNA recombination"/>
    <property type="evidence" value="ECO:0007669"/>
    <property type="project" value="TreeGrafter"/>
</dbReference>
<evidence type="ECO:0000256" key="4">
    <source>
        <dbReference type="ARBA" id="ARBA00032235"/>
    </source>
</evidence>
<dbReference type="InterPro" id="IPR003601">
    <property type="entry name" value="Topo_IA_2"/>
</dbReference>
<dbReference type="PRINTS" id="PR00417">
    <property type="entry name" value="PRTPISMRASEI"/>
</dbReference>
<dbReference type="EMBL" id="LC377538">
    <property type="protein sequence ID" value="BBD49669.1"/>
    <property type="molecule type" value="Genomic_DNA"/>
</dbReference>
<dbReference type="InterPro" id="IPR023406">
    <property type="entry name" value="Topo_IA_AS"/>
</dbReference>
<dbReference type="GO" id="GO:0006281">
    <property type="term" value="P:DNA repair"/>
    <property type="evidence" value="ECO:0007669"/>
    <property type="project" value="TreeGrafter"/>
</dbReference>
<dbReference type="InterPro" id="IPR006171">
    <property type="entry name" value="TOPRIM_dom"/>
</dbReference>
<evidence type="ECO:0000256" key="5">
    <source>
        <dbReference type="ARBA" id="ARBA00032877"/>
    </source>
</evidence>
<dbReference type="RefSeq" id="WP_181695933.1">
    <property type="nucleotide sequence ID" value="NZ_LC377538.1"/>
</dbReference>
<dbReference type="GO" id="GO:0003677">
    <property type="term" value="F:DNA binding"/>
    <property type="evidence" value="ECO:0007669"/>
    <property type="project" value="InterPro"/>
</dbReference>
<dbReference type="Gene3D" id="1.10.460.10">
    <property type="entry name" value="Topoisomerase I, domain 2"/>
    <property type="match status" value="1"/>
</dbReference>
<dbReference type="InterPro" id="IPR013826">
    <property type="entry name" value="Topo_IA_cen_sub3"/>
</dbReference>
<evidence type="ECO:0000313" key="7">
    <source>
        <dbReference type="EMBL" id="BBD49669.1"/>
    </source>
</evidence>
<evidence type="ECO:0000259" key="6">
    <source>
        <dbReference type="PROSITE" id="PS52039"/>
    </source>
</evidence>
<dbReference type="InterPro" id="IPR023405">
    <property type="entry name" value="Topo_IA_core_domain"/>
</dbReference>
<dbReference type="Gene3D" id="2.70.20.10">
    <property type="entry name" value="Topoisomerase I, domain 3"/>
    <property type="match status" value="1"/>
</dbReference>
<dbReference type="Pfam" id="PF01751">
    <property type="entry name" value="Toprim"/>
    <property type="match status" value="1"/>
</dbReference>
<accession>A0A6G7QQ32</accession>
<dbReference type="InterPro" id="IPR013824">
    <property type="entry name" value="Topo_IA_cen_sub1"/>
</dbReference>
<evidence type="ECO:0000256" key="3">
    <source>
        <dbReference type="ARBA" id="ARBA00031985"/>
    </source>
</evidence>
<dbReference type="InterPro" id="IPR013825">
    <property type="entry name" value="Topo_IA_cen_sub2"/>
</dbReference>
<name>A0A6G7QQ32_STAAU</name>
<dbReference type="GO" id="GO:0003917">
    <property type="term" value="F:DNA topoisomerase type I (single strand cut, ATP-independent) activity"/>
    <property type="evidence" value="ECO:0007669"/>
    <property type="project" value="InterPro"/>
</dbReference>
<dbReference type="PROSITE" id="PS00396">
    <property type="entry name" value="TOPO_IA_1"/>
    <property type="match status" value="1"/>
</dbReference>
<proteinExistence type="predicted"/>
<dbReference type="InterPro" id="IPR013497">
    <property type="entry name" value="Topo_IA_cen"/>
</dbReference>
<dbReference type="GO" id="GO:0006265">
    <property type="term" value="P:DNA topological change"/>
    <property type="evidence" value="ECO:0007669"/>
    <property type="project" value="InterPro"/>
</dbReference>
<dbReference type="Gene3D" id="1.10.290.10">
    <property type="entry name" value="Topoisomerase I, domain 4"/>
    <property type="match status" value="1"/>
</dbReference>
<keyword evidence="7" id="KW-0614">Plasmid</keyword>
<sequence length="365" mass="42470">MVTVILAEKPSQKKDYVNAFKTSKNKSGYSIVEDNELIQDDEIYITSGFGHLIELEEPSHYDSKFKKWNLEDLPIIPKEFEYKVTEDAGIKKQFKIVKSLIDKADTICIATDIDREGELIARLIISKCNPKKTAKYKRLVINSTEKEVVRQGFKDLQNADDRYYSYIEALTRQQSDWLIGINLTRYYTSKINDKSVYSVGRVQTATLSLVKDRCDKIDNFKPESYYVLTANNENYGTFKNNDKFNKEELKAFLQKHKIARNVKGTITNVETKTKNNSSPNLFNLSDLQQKANKELKISPTESLEIIQKLYENKYVTYPRTSCNYITDSEFDYLKSNIENYSKFLNVEHLEFSNLNQERSMLIVKK</sequence>
<evidence type="ECO:0000256" key="2">
    <source>
        <dbReference type="ARBA" id="ARBA00030003"/>
    </source>
</evidence>
<dbReference type="SMART" id="SM00436">
    <property type="entry name" value="TOP1Bc"/>
    <property type="match status" value="1"/>
</dbReference>
<dbReference type="CDD" id="cd03362">
    <property type="entry name" value="TOPRIM_TopoIA_TopoIII"/>
    <property type="match status" value="1"/>
</dbReference>
<dbReference type="SMART" id="SM00493">
    <property type="entry name" value="TOPRIM"/>
    <property type="match status" value="1"/>
</dbReference>
<dbReference type="SUPFAM" id="SSF56712">
    <property type="entry name" value="Prokaryotic type I DNA topoisomerase"/>
    <property type="match status" value="1"/>
</dbReference>
<dbReference type="InterPro" id="IPR000380">
    <property type="entry name" value="Topo_IA"/>
</dbReference>
<dbReference type="PANTHER" id="PTHR11390">
    <property type="entry name" value="PROKARYOTIC DNA TOPOISOMERASE"/>
    <property type="match status" value="1"/>
</dbReference>
<reference evidence="7" key="1">
    <citation type="submission" date="2018-03" db="EMBL/GenBank/DDBJ databases">
        <title>Tn1546-ermB-carrying plasmid.</title>
        <authorList>
            <person name="Wan TW."/>
        </authorList>
    </citation>
    <scope>NUCLEOTIDE SEQUENCE</scope>
    <source>
        <strain evidence="7">NTUH_3874</strain>
        <plasmid evidence="7">pNTUH_3874</plasmid>
    </source>
</reference>
<feature type="domain" description="Topo IA-type catalytic" evidence="6">
    <location>
        <begin position="162"/>
        <end position="365"/>
    </location>
</feature>
<evidence type="ECO:0000256" key="1">
    <source>
        <dbReference type="ARBA" id="ARBA00023235"/>
    </source>
</evidence>
<organism evidence="7">
    <name type="scientific">Staphylococcus aureus</name>
    <dbReference type="NCBI Taxonomy" id="1280"/>
    <lineage>
        <taxon>Bacteria</taxon>
        <taxon>Bacillati</taxon>
        <taxon>Bacillota</taxon>
        <taxon>Bacilli</taxon>
        <taxon>Bacillales</taxon>
        <taxon>Staphylococcaceae</taxon>
        <taxon>Staphylococcus</taxon>
    </lineage>
</organism>
<protein>
    <recommendedName>
        <fullName evidence="5">Omega-protein</fullName>
    </recommendedName>
    <alternativeName>
        <fullName evidence="4">Relaxing enzyme</fullName>
    </alternativeName>
    <alternativeName>
        <fullName evidence="2">Swivelase</fullName>
    </alternativeName>
    <alternativeName>
        <fullName evidence="3">Untwisting enzyme</fullName>
    </alternativeName>
</protein>
<dbReference type="GO" id="GO:0043597">
    <property type="term" value="C:cytoplasmic replication fork"/>
    <property type="evidence" value="ECO:0007669"/>
    <property type="project" value="TreeGrafter"/>
</dbReference>
<dbReference type="InterPro" id="IPR034144">
    <property type="entry name" value="TOPRIM_TopoIII"/>
</dbReference>
<keyword evidence="1 7" id="KW-0413">Isomerase</keyword>
<dbReference type="Pfam" id="PF01131">
    <property type="entry name" value="Topoisom_bac"/>
    <property type="match status" value="1"/>
</dbReference>
<dbReference type="PANTHER" id="PTHR11390:SF21">
    <property type="entry name" value="DNA TOPOISOMERASE 3-ALPHA"/>
    <property type="match status" value="1"/>
</dbReference>
<dbReference type="AlphaFoldDB" id="A0A6G7QQ32"/>